<sequence>MEKYNNENYGQTDPDFIDQETLIDNDNYKKEEDPYEQHYNGEFIGDVNHETNDYNRNENIPNEERIINEDGLITNDEEKDTEYVPDDVDDHSKPDDDEEEHIDDDLDEMDDFEAEHFPETHPRE</sequence>
<feature type="region of interest" description="Disordered" evidence="1">
    <location>
        <begin position="45"/>
        <end position="124"/>
    </location>
</feature>
<gene>
    <name evidence="2" type="ORF">SAMN05444366_3084</name>
</gene>
<evidence type="ECO:0000313" key="2">
    <source>
        <dbReference type="EMBL" id="SHM37848.1"/>
    </source>
</evidence>
<feature type="compositionally biased region" description="Acidic residues" evidence="1">
    <location>
        <begin position="75"/>
        <end position="113"/>
    </location>
</feature>
<reference evidence="3" key="1">
    <citation type="submission" date="2016-11" db="EMBL/GenBank/DDBJ databases">
        <authorList>
            <person name="Varghese N."/>
            <person name="Submissions S."/>
        </authorList>
    </citation>
    <scope>NUCLEOTIDE SEQUENCE [LARGE SCALE GENOMIC DNA]</scope>
    <source>
        <strain evidence="3">DSM 1811</strain>
    </source>
</reference>
<organism evidence="2 3">
    <name type="scientific">Flavobacterium saccharophilum</name>
    <dbReference type="NCBI Taxonomy" id="29534"/>
    <lineage>
        <taxon>Bacteria</taxon>
        <taxon>Pseudomonadati</taxon>
        <taxon>Bacteroidota</taxon>
        <taxon>Flavobacteriia</taxon>
        <taxon>Flavobacteriales</taxon>
        <taxon>Flavobacteriaceae</taxon>
        <taxon>Flavobacterium</taxon>
    </lineage>
</organism>
<dbReference type="OrthoDB" id="1360330at2"/>
<keyword evidence="3" id="KW-1185">Reference proteome</keyword>
<evidence type="ECO:0000256" key="1">
    <source>
        <dbReference type="SAM" id="MobiDB-lite"/>
    </source>
</evidence>
<name>A0A1M7IB86_9FLAO</name>
<feature type="region of interest" description="Disordered" evidence="1">
    <location>
        <begin position="1"/>
        <end position="25"/>
    </location>
</feature>
<feature type="compositionally biased region" description="Polar residues" evidence="1">
    <location>
        <begin position="1"/>
        <end position="11"/>
    </location>
</feature>
<dbReference type="STRING" id="29534.SAMN05444366_3084"/>
<feature type="compositionally biased region" description="Basic and acidic residues" evidence="1">
    <location>
        <begin position="47"/>
        <end position="68"/>
    </location>
</feature>
<proteinExistence type="predicted"/>
<protein>
    <submittedName>
        <fullName evidence="2">Uncharacterized protein</fullName>
    </submittedName>
</protein>
<dbReference type="EMBL" id="FRBY01000004">
    <property type="protein sequence ID" value="SHM37848.1"/>
    <property type="molecule type" value="Genomic_DNA"/>
</dbReference>
<accession>A0A1M7IB86</accession>
<dbReference type="Proteomes" id="UP000184121">
    <property type="component" value="Unassembled WGS sequence"/>
</dbReference>
<evidence type="ECO:0000313" key="3">
    <source>
        <dbReference type="Proteomes" id="UP000184121"/>
    </source>
</evidence>
<dbReference type="RefSeq" id="WP_072973803.1">
    <property type="nucleotide sequence ID" value="NZ_FRBY01000004.1"/>
</dbReference>
<dbReference type="AlphaFoldDB" id="A0A1M7IB86"/>
<feature type="compositionally biased region" description="Basic and acidic residues" evidence="1">
    <location>
        <begin position="114"/>
        <end position="124"/>
    </location>
</feature>